<organism evidence="2 3">
    <name type="scientific">Pricia mediterranea</name>
    <dbReference type="NCBI Taxonomy" id="3076079"/>
    <lineage>
        <taxon>Bacteria</taxon>
        <taxon>Pseudomonadati</taxon>
        <taxon>Bacteroidota</taxon>
        <taxon>Flavobacteriia</taxon>
        <taxon>Flavobacteriales</taxon>
        <taxon>Flavobacteriaceae</taxon>
        <taxon>Pricia</taxon>
    </lineage>
</organism>
<name>A0ABU3L6W5_9FLAO</name>
<reference evidence="2 3" key="1">
    <citation type="submission" date="2023-09" db="EMBL/GenBank/DDBJ databases">
        <title>Novel taxa isolated from Blanes Bay.</title>
        <authorList>
            <person name="Rey-Velasco X."/>
            <person name="Lucena T."/>
        </authorList>
    </citation>
    <scope>NUCLEOTIDE SEQUENCE [LARGE SCALE GENOMIC DNA]</scope>
    <source>
        <strain evidence="2 3">S334</strain>
    </source>
</reference>
<evidence type="ECO:0000313" key="3">
    <source>
        <dbReference type="Proteomes" id="UP001250656"/>
    </source>
</evidence>
<accession>A0ABU3L6W5</accession>
<dbReference type="Proteomes" id="UP001250656">
    <property type="component" value="Unassembled WGS sequence"/>
</dbReference>
<dbReference type="Pfam" id="PF03572">
    <property type="entry name" value="Peptidase_S41"/>
    <property type="match status" value="1"/>
</dbReference>
<dbReference type="PANTHER" id="PTHR32060:SF30">
    <property type="entry name" value="CARBOXY-TERMINAL PROCESSING PROTEASE CTPA"/>
    <property type="match status" value="1"/>
</dbReference>
<proteinExistence type="predicted"/>
<dbReference type="RefSeq" id="WP_314015324.1">
    <property type="nucleotide sequence ID" value="NZ_JAVTTP010000001.1"/>
</dbReference>
<dbReference type="PANTHER" id="PTHR32060">
    <property type="entry name" value="TAIL-SPECIFIC PROTEASE"/>
    <property type="match status" value="1"/>
</dbReference>
<dbReference type="EMBL" id="JAVTTP010000001">
    <property type="protein sequence ID" value="MDT7829410.1"/>
    <property type="molecule type" value="Genomic_DNA"/>
</dbReference>
<sequence length="121" mass="13082">MKKIFVVFPAYLGDKQIIFIIDGKAISYAESFMGYIEGYELATIVGQPTAGTNGNVNSFNLPGGYGITWTGMKVVKHDGSQHHGIGIQPDVYVNKTVDGIGLGKDGFLEKAIELTKSKQPE</sequence>
<evidence type="ECO:0000313" key="2">
    <source>
        <dbReference type="EMBL" id="MDT7829410.1"/>
    </source>
</evidence>
<dbReference type="InterPro" id="IPR005151">
    <property type="entry name" value="Tail-specific_protease"/>
</dbReference>
<gene>
    <name evidence="2" type="ORF">RQM65_12090</name>
</gene>
<comment type="caution">
    <text evidence="2">The sequence shown here is derived from an EMBL/GenBank/DDBJ whole genome shotgun (WGS) entry which is preliminary data.</text>
</comment>
<protein>
    <submittedName>
        <fullName evidence="2">S41 family peptidase</fullName>
    </submittedName>
</protein>
<evidence type="ECO:0000259" key="1">
    <source>
        <dbReference type="Pfam" id="PF03572"/>
    </source>
</evidence>
<dbReference type="InterPro" id="IPR029045">
    <property type="entry name" value="ClpP/crotonase-like_dom_sf"/>
</dbReference>
<keyword evidence="3" id="KW-1185">Reference proteome</keyword>
<feature type="domain" description="Tail specific protease" evidence="1">
    <location>
        <begin position="14"/>
        <end position="93"/>
    </location>
</feature>
<dbReference type="Gene3D" id="3.90.226.10">
    <property type="entry name" value="2-enoyl-CoA Hydratase, Chain A, domain 1"/>
    <property type="match status" value="1"/>
</dbReference>
<dbReference type="SUPFAM" id="SSF52096">
    <property type="entry name" value="ClpP/crotonase"/>
    <property type="match status" value="1"/>
</dbReference>